<dbReference type="GO" id="GO:0009279">
    <property type="term" value="C:cell outer membrane"/>
    <property type="evidence" value="ECO:0007669"/>
    <property type="project" value="UniProtKB-SubCell"/>
</dbReference>
<feature type="chain" id="PRO_5015436107" evidence="10">
    <location>
        <begin position="29"/>
        <end position="1240"/>
    </location>
</feature>
<dbReference type="PANTHER" id="PTHR40980">
    <property type="entry name" value="PLUG DOMAIN-CONTAINING PROTEIN"/>
    <property type="match status" value="1"/>
</dbReference>
<dbReference type="RefSeq" id="WP_108601864.1">
    <property type="nucleotide sequence ID" value="NZ_CP026604.1"/>
</dbReference>
<dbReference type="InterPro" id="IPR000531">
    <property type="entry name" value="Beta-barrel_TonB"/>
</dbReference>
<dbReference type="InterPro" id="IPR012910">
    <property type="entry name" value="Plug_dom"/>
</dbReference>
<evidence type="ECO:0000256" key="5">
    <source>
        <dbReference type="ARBA" id="ARBA00023077"/>
    </source>
</evidence>
<keyword evidence="6 8" id="KW-0472">Membrane</keyword>
<evidence type="ECO:0000256" key="9">
    <source>
        <dbReference type="RuleBase" id="RU003357"/>
    </source>
</evidence>
<dbReference type="OrthoDB" id="8727862at2"/>
<gene>
    <name evidence="13" type="ORF">C2869_04755</name>
</gene>
<keyword evidence="4 8" id="KW-0812">Transmembrane</keyword>
<dbReference type="PANTHER" id="PTHR40980:SF3">
    <property type="entry name" value="TONB-DEPENDENT RECEPTOR-LIKE BETA-BARREL DOMAIN-CONTAINING PROTEIN"/>
    <property type="match status" value="1"/>
</dbReference>
<evidence type="ECO:0000256" key="6">
    <source>
        <dbReference type="ARBA" id="ARBA00023136"/>
    </source>
</evidence>
<evidence type="ECO:0000259" key="11">
    <source>
        <dbReference type="Pfam" id="PF00593"/>
    </source>
</evidence>
<keyword evidence="3 8" id="KW-1134">Transmembrane beta strand</keyword>
<dbReference type="SUPFAM" id="SSF56935">
    <property type="entry name" value="Porins"/>
    <property type="match status" value="1"/>
</dbReference>
<keyword evidence="10" id="KW-0732">Signal</keyword>
<comment type="similarity">
    <text evidence="8 9">Belongs to the TonB-dependent receptor family.</text>
</comment>
<evidence type="ECO:0000256" key="2">
    <source>
        <dbReference type="ARBA" id="ARBA00022448"/>
    </source>
</evidence>
<dbReference type="Pfam" id="PF00593">
    <property type="entry name" value="TonB_dep_Rec_b-barrel"/>
    <property type="match status" value="1"/>
</dbReference>
<dbReference type="InterPro" id="IPR037066">
    <property type="entry name" value="Plug_dom_sf"/>
</dbReference>
<evidence type="ECO:0000256" key="4">
    <source>
        <dbReference type="ARBA" id="ARBA00022692"/>
    </source>
</evidence>
<evidence type="ECO:0000256" key="10">
    <source>
        <dbReference type="SAM" id="SignalP"/>
    </source>
</evidence>
<evidence type="ECO:0000256" key="8">
    <source>
        <dbReference type="PROSITE-ProRule" id="PRU01360"/>
    </source>
</evidence>
<evidence type="ECO:0000256" key="3">
    <source>
        <dbReference type="ARBA" id="ARBA00022452"/>
    </source>
</evidence>
<dbReference type="Pfam" id="PF07715">
    <property type="entry name" value="Plug"/>
    <property type="match status" value="1"/>
</dbReference>
<keyword evidence="2 8" id="KW-0813">Transport</keyword>
<organism evidence="13 14">
    <name type="scientific">Saccharobesus litoralis</name>
    <dbReference type="NCBI Taxonomy" id="2172099"/>
    <lineage>
        <taxon>Bacteria</taxon>
        <taxon>Pseudomonadati</taxon>
        <taxon>Pseudomonadota</taxon>
        <taxon>Gammaproteobacteria</taxon>
        <taxon>Alteromonadales</taxon>
        <taxon>Alteromonadaceae</taxon>
        <taxon>Saccharobesus</taxon>
    </lineage>
</organism>
<dbReference type="Gene3D" id="2.170.130.10">
    <property type="entry name" value="TonB-dependent receptor, plug domain"/>
    <property type="match status" value="1"/>
</dbReference>
<dbReference type="AlphaFoldDB" id="A0A2S0VNL8"/>
<protein>
    <submittedName>
        <fullName evidence="13">TonB-dependent receptor</fullName>
    </submittedName>
</protein>
<dbReference type="InterPro" id="IPR036942">
    <property type="entry name" value="Beta-barrel_TonB_sf"/>
</dbReference>
<comment type="subcellular location">
    <subcellularLocation>
        <location evidence="1 8">Cell outer membrane</location>
        <topology evidence="1 8">Multi-pass membrane protein</topology>
    </subcellularLocation>
</comment>
<dbReference type="Proteomes" id="UP000244441">
    <property type="component" value="Chromosome"/>
</dbReference>
<dbReference type="PROSITE" id="PS52016">
    <property type="entry name" value="TONB_DEPENDENT_REC_3"/>
    <property type="match status" value="1"/>
</dbReference>
<accession>A0A2S0VNL8</accession>
<sequence length="1240" mass="137462">MSNTRERFKLSALSLAILASSASMMAYANEKEEDDDTEVIEVTGFKGSLIKSINDKKYASGVIDTINAEDIGKNTDQNIADALGRVTGVSVVSRDGEGTQITVRGASANQNNISLNGQQLSSTDFNQAVDLSSFSADILSKLEVVKTPSADHDEGSLGANVNLVTTRPLDLSNEVLSATLQGRYSDFSEEANYKLQLSGTKKFLDETLGVAATVYSETNAYRKDQMITGIWETSDVIRVARDQNGDIISNFKVMQPNAINYRLNQNTSDRQGGSLGIQFLPTDVSELMLNLTYSKQTQERTFDSIRSRFPPGDNFVEGELVTNVTDDFGNPVYAPFTDPQEDWYTVDTDTYTFTKRIDRYGAGDISRSDGGTENENFNATLSFKTELTDTLRMEALVGMSESTSESLPNLYANLQNFKQTNKALQYLAGADIQPVGYDCTSGKCVMIAGTHDIILGQNIGDTKDDDGNLVEGWRDNISLTGFNPSDDNSFHMGSISQADRQVEDTIQNAQIDFDFDLDAFGITTVEFGAKFTSRSKFVDDQSYQFASITKSDSPRGEDGRLLGQPAGPINEILARDILAEGGQKYDDFMESLDLAQPGVTDDITTIDVWKAFHLAMDDDRVARNADDSETRSVEMDTGSLYLKANFSLLDDRLTGDLGVRYVKTEVESSGFSGGQFHDFPQHADETEFDWKTLSQLRDTSLPACPQPTYANPDSPTQIEQKLSRIDGRGWNTNGSNNPADWTRIPMFDQNGDGVQDACHDPNYAAWAESQANGTPFVAVVPGWGDTVNPGWNTMWRYADVQVTNDHNWTTDPNAVATDFYEWNQGTDGHMGNYKSLQSRDASRVAFATQGSHEYTNVLPSLNLNYAFSDEFVGRFAVSKTMTRPEFEDIRPGFNFNTMWKTYWGGGARSNIGKGVLNMFNAQLEPLESKNLDLSLEWYFNDVSMLSLALFRKDMSNFVDNETLISYITDLRNVQGSFDASGLLLPVDESAPNFGLEGCTPVRTTTDLGWISGDPLSISNDFRDICHEFDIVKKINGKGATIEGLELGYSQVYDFLPGFLSGLGLSANYTYQKSETEAQESSLVEGKFLTPMPVAETPKHSYNATLFWEQHGHQVRLSYRGSSDSLVGIDWDDPNLSRGANWYGGSIWNEGRDTLDLSANYQINENVSVNFQAINITNEQYRRYYTNRELKVLPVLNDTGSGYTYVPLEEGNPLEGEAPTSRTYDRYKVGATYRIGVRVNF</sequence>
<keyword evidence="5 9" id="KW-0798">TonB box</keyword>
<dbReference type="InterPro" id="IPR039426">
    <property type="entry name" value="TonB-dep_rcpt-like"/>
</dbReference>
<keyword evidence="13" id="KW-0675">Receptor</keyword>
<feature type="domain" description="TonB-dependent receptor plug" evidence="12">
    <location>
        <begin position="57"/>
        <end position="158"/>
    </location>
</feature>
<feature type="domain" description="TonB-dependent receptor-like beta-barrel" evidence="11">
    <location>
        <begin position="772"/>
        <end position="1175"/>
    </location>
</feature>
<evidence type="ECO:0000256" key="7">
    <source>
        <dbReference type="ARBA" id="ARBA00023237"/>
    </source>
</evidence>
<feature type="signal peptide" evidence="10">
    <location>
        <begin position="1"/>
        <end position="28"/>
    </location>
</feature>
<evidence type="ECO:0000313" key="14">
    <source>
        <dbReference type="Proteomes" id="UP000244441"/>
    </source>
</evidence>
<dbReference type="EMBL" id="CP026604">
    <property type="protein sequence ID" value="AWB65789.1"/>
    <property type="molecule type" value="Genomic_DNA"/>
</dbReference>
<name>A0A2S0VNL8_9ALTE</name>
<dbReference type="KEGG" id="cate:C2869_04755"/>
<reference evidence="13 14" key="1">
    <citation type="submission" date="2018-01" db="EMBL/GenBank/DDBJ databases">
        <title>Genome sequence of a Cantenovulum-like bacteria.</title>
        <authorList>
            <person name="Tan W.R."/>
            <person name="Lau N.-S."/>
            <person name="Go F."/>
            <person name="Amirul A.-A.A."/>
        </authorList>
    </citation>
    <scope>NUCLEOTIDE SEQUENCE [LARGE SCALE GENOMIC DNA]</scope>
    <source>
        <strain evidence="13 14">CCB-QB4</strain>
    </source>
</reference>
<evidence type="ECO:0000259" key="12">
    <source>
        <dbReference type="Pfam" id="PF07715"/>
    </source>
</evidence>
<dbReference type="Gene3D" id="2.40.170.20">
    <property type="entry name" value="TonB-dependent receptor, beta-barrel domain"/>
    <property type="match status" value="2"/>
</dbReference>
<evidence type="ECO:0000256" key="1">
    <source>
        <dbReference type="ARBA" id="ARBA00004571"/>
    </source>
</evidence>
<keyword evidence="14" id="KW-1185">Reference proteome</keyword>
<proteinExistence type="inferred from homology"/>
<keyword evidence="7 8" id="KW-0998">Cell outer membrane</keyword>
<evidence type="ECO:0000313" key="13">
    <source>
        <dbReference type="EMBL" id="AWB65789.1"/>
    </source>
</evidence>